<dbReference type="EMBL" id="LR797040">
    <property type="protein sequence ID" value="CAB4182497.1"/>
    <property type="molecule type" value="Genomic_DNA"/>
</dbReference>
<evidence type="ECO:0000256" key="1">
    <source>
        <dbReference type="ARBA" id="ARBA00023109"/>
    </source>
</evidence>
<evidence type="ECO:0000259" key="2">
    <source>
        <dbReference type="SMART" id="SM00482"/>
    </source>
</evidence>
<name>A0A6J5QJ87_9CAUD</name>
<organism evidence="4">
    <name type="scientific">uncultured Caudovirales phage</name>
    <dbReference type="NCBI Taxonomy" id="2100421"/>
    <lineage>
        <taxon>Viruses</taxon>
        <taxon>Duplodnaviria</taxon>
        <taxon>Heunggongvirae</taxon>
        <taxon>Uroviricota</taxon>
        <taxon>Caudoviricetes</taxon>
        <taxon>Peduoviridae</taxon>
        <taxon>Maltschvirus</taxon>
        <taxon>Maltschvirus maltsch</taxon>
    </lineage>
</organism>
<evidence type="ECO:0000313" key="3">
    <source>
        <dbReference type="EMBL" id="CAB4170017.1"/>
    </source>
</evidence>
<dbReference type="PANTHER" id="PTHR10133:SF62">
    <property type="entry name" value="DNA POLYMERASE THETA"/>
    <property type="match status" value="1"/>
</dbReference>
<evidence type="ECO:0000313" key="5">
    <source>
        <dbReference type="EMBL" id="CAB5228267.1"/>
    </source>
</evidence>
<dbReference type="PANTHER" id="PTHR10133">
    <property type="entry name" value="DNA POLYMERASE I"/>
    <property type="match status" value="1"/>
</dbReference>
<dbReference type="GO" id="GO:0003677">
    <property type="term" value="F:DNA binding"/>
    <property type="evidence" value="ECO:0007669"/>
    <property type="project" value="InterPro"/>
</dbReference>
<keyword evidence="1" id="KW-1194">Viral DNA replication</keyword>
<dbReference type="Gene3D" id="3.30.70.370">
    <property type="match status" value="2"/>
</dbReference>
<dbReference type="InterPro" id="IPR002298">
    <property type="entry name" value="DNA_polymerase_A"/>
</dbReference>
<keyword evidence="4" id="KW-0540">Nuclease</keyword>
<dbReference type="GO" id="GO:0039693">
    <property type="term" value="P:viral DNA genome replication"/>
    <property type="evidence" value="ECO:0007669"/>
    <property type="project" value="UniProtKB-KW"/>
</dbReference>
<proteinExistence type="predicted"/>
<keyword evidence="4" id="KW-0378">Hydrolase</keyword>
<gene>
    <name evidence="4" type="ORF">UFOVP1087_8</name>
    <name evidence="5" type="ORF">UFOVP1534_38</name>
    <name evidence="3" type="ORF">UFOVP910_23</name>
</gene>
<dbReference type="GO" id="GO:0004527">
    <property type="term" value="F:exonuclease activity"/>
    <property type="evidence" value="ECO:0007669"/>
    <property type="project" value="UniProtKB-KW"/>
</dbReference>
<dbReference type="SUPFAM" id="SSF56672">
    <property type="entry name" value="DNA/RNA polymerases"/>
    <property type="match status" value="1"/>
</dbReference>
<dbReference type="EMBL" id="LR796849">
    <property type="protein sequence ID" value="CAB4170017.1"/>
    <property type="molecule type" value="Genomic_DNA"/>
</dbReference>
<dbReference type="GO" id="GO:0003887">
    <property type="term" value="F:DNA-directed DNA polymerase activity"/>
    <property type="evidence" value="ECO:0007669"/>
    <property type="project" value="InterPro"/>
</dbReference>
<dbReference type="PRINTS" id="PR00868">
    <property type="entry name" value="DNAPOLI"/>
</dbReference>
<dbReference type="GO" id="GO:0006261">
    <property type="term" value="P:DNA-templated DNA replication"/>
    <property type="evidence" value="ECO:0007669"/>
    <property type="project" value="InterPro"/>
</dbReference>
<feature type="domain" description="DNA-directed DNA polymerase family A palm" evidence="2">
    <location>
        <begin position="125"/>
        <end position="316"/>
    </location>
</feature>
<keyword evidence="1" id="KW-0235">DNA replication</keyword>
<sequence length="355" mass="39030">MKTVQFNPSSRQHIAHCLKAKYNWSPKEFTESGQAKIDDEVLNSLVYPEAKKLAEYFLIDKRIGQLAEGDNAWLKLEQNGRIHARYNPNGTVTGRSTHSNPNIAQVPSVRKSKAGILMGLEGGYGFESRSLFHAPKGYLMVGADMSGLELRCLAHYMAYTDKGEYAKAVTEGDVHTTNMVAAGISNRDQAKRFIYAYLYGAAPPKIAEVLGCSRKEAEEVMKRFAKGLPALSKLKAQVADAAKKGFILSIDGRRIPIRSTHAALNSILQSTGSVLCKAWLLAINNELKAQGLVWGKDYYFLGWIHDEVQIAVKQGLESQVGTIAVGMAPKVGEAFSFRCPLAAEYRSGSTWAETH</sequence>
<dbReference type="Gene3D" id="1.20.1060.10">
    <property type="entry name" value="Taq DNA Polymerase, Chain T, domain 4"/>
    <property type="match status" value="1"/>
</dbReference>
<dbReference type="InterPro" id="IPR001098">
    <property type="entry name" value="DNA-dir_DNA_pol_A_palm_dom"/>
</dbReference>
<protein>
    <submittedName>
        <fullName evidence="4">PolA DNA polymerase I - 3'-5' exonuclease and polymerase domains</fullName>
    </submittedName>
</protein>
<dbReference type="EMBL" id="LR798386">
    <property type="protein sequence ID" value="CAB5228267.1"/>
    <property type="molecule type" value="Genomic_DNA"/>
</dbReference>
<evidence type="ECO:0000313" key="4">
    <source>
        <dbReference type="EMBL" id="CAB4182497.1"/>
    </source>
</evidence>
<reference evidence="4" key="1">
    <citation type="submission" date="2020-05" db="EMBL/GenBank/DDBJ databases">
        <authorList>
            <person name="Chiriac C."/>
            <person name="Salcher M."/>
            <person name="Ghai R."/>
            <person name="Kavagutti S V."/>
        </authorList>
    </citation>
    <scope>NUCLEOTIDE SEQUENCE</scope>
</reference>
<keyword evidence="4" id="KW-0269">Exonuclease</keyword>
<dbReference type="InterPro" id="IPR043502">
    <property type="entry name" value="DNA/RNA_pol_sf"/>
</dbReference>
<dbReference type="Pfam" id="PF00476">
    <property type="entry name" value="DNA_pol_A"/>
    <property type="match status" value="1"/>
</dbReference>
<dbReference type="SMART" id="SM00482">
    <property type="entry name" value="POLAc"/>
    <property type="match status" value="1"/>
</dbReference>
<dbReference type="GO" id="GO:0006302">
    <property type="term" value="P:double-strand break repair"/>
    <property type="evidence" value="ECO:0007669"/>
    <property type="project" value="TreeGrafter"/>
</dbReference>
<accession>A0A6J5QJ87</accession>